<dbReference type="EMBL" id="CP045798">
    <property type="protein sequence ID" value="QNB48059.1"/>
    <property type="molecule type" value="Genomic_DNA"/>
</dbReference>
<dbReference type="Pfam" id="PF00392">
    <property type="entry name" value="GntR"/>
    <property type="match status" value="1"/>
</dbReference>
<dbReference type="PANTHER" id="PTHR43537:SF5">
    <property type="entry name" value="UXU OPERON TRANSCRIPTIONAL REGULATOR"/>
    <property type="match status" value="1"/>
</dbReference>
<reference evidence="5 6" key="1">
    <citation type="journal article" date="2019" name="Front. Microbiol.">
        <title>Thermoanaerosceptrum fracticalcis gen. nov. sp. nov., a Novel Fumarate-Fermenting Microorganism From a Deep Fractured Carbonate Aquifer of the US Great Basin.</title>
        <authorList>
            <person name="Hamilton-Brehm S.D."/>
            <person name="Stewart L.E."/>
            <person name="Zavarin M."/>
            <person name="Caldwell M."/>
            <person name="Lawson P.A."/>
            <person name="Onstott T.C."/>
            <person name="Grzymski J."/>
            <person name="Neveux I."/>
            <person name="Lollar B.S."/>
            <person name="Russell C.E."/>
            <person name="Moser D.P."/>
        </authorList>
    </citation>
    <scope>NUCLEOTIDE SEQUENCE [LARGE SCALE GENOMIC DNA]</scope>
    <source>
        <strain evidence="5 6">DRI-13</strain>
    </source>
</reference>
<evidence type="ECO:0000313" key="6">
    <source>
        <dbReference type="Proteomes" id="UP000515847"/>
    </source>
</evidence>
<dbReference type="GO" id="GO:0003677">
    <property type="term" value="F:DNA binding"/>
    <property type="evidence" value="ECO:0007669"/>
    <property type="project" value="UniProtKB-KW"/>
</dbReference>
<evidence type="ECO:0000259" key="4">
    <source>
        <dbReference type="PROSITE" id="PS50949"/>
    </source>
</evidence>
<dbReference type="SMART" id="SM00345">
    <property type="entry name" value="HTH_GNTR"/>
    <property type="match status" value="1"/>
</dbReference>
<dbReference type="AlphaFoldDB" id="A0A7G6E7K5"/>
<dbReference type="Gene3D" id="1.10.10.10">
    <property type="entry name" value="Winged helix-like DNA-binding domain superfamily/Winged helix DNA-binding domain"/>
    <property type="match status" value="1"/>
</dbReference>
<dbReference type="InterPro" id="IPR008920">
    <property type="entry name" value="TF_FadR/GntR_C"/>
</dbReference>
<dbReference type="PRINTS" id="PR00035">
    <property type="entry name" value="HTHGNTR"/>
</dbReference>
<evidence type="ECO:0000313" key="5">
    <source>
        <dbReference type="EMBL" id="QNB48059.1"/>
    </source>
</evidence>
<dbReference type="GO" id="GO:0003700">
    <property type="term" value="F:DNA-binding transcription factor activity"/>
    <property type="evidence" value="ECO:0007669"/>
    <property type="project" value="InterPro"/>
</dbReference>
<evidence type="ECO:0000256" key="3">
    <source>
        <dbReference type="ARBA" id="ARBA00023163"/>
    </source>
</evidence>
<dbReference type="RefSeq" id="WP_034420459.1">
    <property type="nucleotide sequence ID" value="NZ_CP045798.1"/>
</dbReference>
<dbReference type="PROSITE" id="PS50949">
    <property type="entry name" value="HTH_GNTR"/>
    <property type="match status" value="1"/>
</dbReference>
<dbReference type="SMART" id="SM00895">
    <property type="entry name" value="FCD"/>
    <property type="match status" value="1"/>
</dbReference>
<dbReference type="PANTHER" id="PTHR43537">
    <property type="entry name" value="TRANSCRIPTIONAL REGULATOR, GNTR FAMILY"/>
    <property type="match status" value="1"/>
</dbReference>
<dbReference type="InterPro" id="IPR036388">
    <property type="entry name" value="WH-like_DNA-bd_sf"/>
</dbReference>
<dbReference type="CDD" id="cd07377">
    <property type="entry name" value="WHTH_GntR"/>
    <property type="match status" value="1"/>
</dbReference>
<gene>
    <name evidence="5" type="ORF">BR63_18375</name>
</gene>
<evidence type="ECO:0000256" key="1">
    <source>
        <dbReference type="ARBA" id="ARBA00023015"/>
    </source>
</evidence>
<dbReference type="SUPFAM" id="SSF48008">
    <property type="entry name" value="GntR ligand-binding domain-like"/>
    <property type="match status" value="1"/>
</dbReference>
<sequence>MKSIKRTKLYEEVMLQIEEMIRANGMKEGDRLQSEKELATLFGVSRMAIREALSALQSVGLLEVRHGSGIYIRDINENLTNPITLKLLTGKENLLNILELRMGLETEAAYLSAIRSGKEDIAKMEDVLEKMSFEVESGGTAANEDFQFHHVLVQSTRNPLFIKVFETIANVFHEGLRSSHQIFRASYGPRLVVLEEHRLIYEHIKNREAEAAREAMRKHLDNVKMRGLL</sequence>
<dbReference type="InterPro" id="IPR011711">
    <property type="entry name" value="GntR_C"/>
</dbReference>
<dbReference type="Pfam" id="PF07729">
    <property type="entry name" value="FCD"/>
    <property type="match status" value="1"/>
</dbReference>
<organism evidence="5 6">
    <name type="scientific">Thermanaerosceptrum fracticalcis</name>
    <dbReference type="NCBI Taxonomy" id="1712410"/>
    <lineage>
        <taxon>Bacteria</taxon>
        <taxon>Bacillati</taxon>
        <taxon>Bacillota</taxon>
        <taxon>Clostridia</taxon>
        <taxon>Eubacteriales</taxon>
        <taxon>Peptococcaceae</taxon>
        <taxon>Thermanaerosceptrum</taxon>
    </lineage>
</organism>
<dbReference type="KEGG" id="tfr:BR63_18375"/>
<feature type="domain" description="HTH gntR-type" evidence="4">
    <location>
        <begin position="7"/>
        <end position="75"/>
    </location>
</feature>
<proteinExistence type="predicted"/>
<keyword evidence="2" id="KW-0238">DNA-binding</keyword>
<dbReference type="InterPro" id="IPR036390">
    <property type="entry name" value="WH_DNA-bd_sf"/>
</dbReference>
<dbReference type="Gene3D" id="1.20.120.530">
    <property type="entry name" value="GntR ligand-binding domain-like"/>
    <property type="match status" value="1"/>
</dbReference>
<dbReference type="OrthoDB" id="9799482at2"/>
<dbReference type="InterPro" id="IPR000524">
    <property type="entry name" value="Tscrpt_reg_HTH_GntR"/>
</dbReference>
<keyword evidence="1" id="KW-0805">Transcription regulation</keyword>
<keyword evidence="3" id="KW-0804">Transcription</keyword>
<name>A0A7G6E7K5_THEFR</name>
<protein>
    <submittedName>
        <fullName evidence="5">FCD domain-containing protein</fullName>
    </submittedName>
</protein>
<keyword evidence="6" id="KW-1185">Reference proteome</keyword>
<dbReference type="Proteomes" id="UP000515847">
    <property type="component" value="Chromosome"/>
</dbReference>
<evidence type="ECO:0000256" key="2">
    <source>
        <dbReference type="ARBA" id="ARBA00023125"/>
    </source>
</evidence>
<dbReference type="SUPFAM" id="SSF46785">
    <property type="entry name" value="Winged helix' DNA-binding domain"/>
    <property type="match status" value="1"/>
</dbReference>
<accession>A0A7G6E7K5</accession>